<proteinExistence type="predicted"/>
<dbReference type="Proteomes" id="UP000265765">
    <property type="component" value="Chromosome"/>
</dbReference>
<gene>
    <name evidence="1" type="ORF">DWG14_00628</name>
</gene>
<dbReference type="KEGG" id="sge:DWG14_00628"/>
<name>A0AAI8KVA7_9ACTN</name>
<sequence length="180" mass="19404">MERVVAEELHDAGAEVIRLYVAACVERMAPLFVGLRAGVHEREADLDFYVASVRDLWYADRPLVDVVERVGLLERFPELQPHEDGITGVVDTYAFFAVLCLRYALSAHGSGSAADAVSCGHVALTAMGMLDQNIAGAGFLAGERRLQSASVNGDASGLWDASVASGRERFRAVLGRLSRP</sequence>
<evidence type="ECO:0000313" key="1">
    <source>
        <dbReference type="EMBL" id="AYC36418.1"/>
    </source>
</evidence>
<organism evidence="1 2">
    <name type="scientific">Streptomyces griseorubiginosus</name>
    <dbReference type="NCBI Taxonomy" id="67304"/>
    <lineage>
        <taxon>Bacteria</taxon>
        <taxon>Bacillati</taxon>
        <taxon>Actinomycetota</taxon>
        <taxon>Actinomycetes</taxon>
        <taxon>Kitasatosporales</taxon>
        <taxon>Streptomycetaceae</taxon>
        <taxon>Streptomyces</taxon>
    </lineage>
</organism>
<reference evidence="1 2" key="1">
    <citation type="submission" date="2018-09" db="EMBL/GenBank/DDBJ databases">
        <title>Production of Trimethoprim by Streptomyces sp. 3E-1.</title>
        <authorList>
            <person name="Kang H.J."/>
            <person name="Kim S.B."/>
        </authorList>
    </citation>
    <scope>NUCLEOTIDE SEQUENCE [LARGE SCALE GENOMIC DNA]</scope>
    <source>
        <strain evidence="1 2">3E-1</strain>
    </source>
</reference>
<evidence type="ECO:0000313" key="2">
    <source>
        <dbReference type="Proteomes" id="UP000265765"/>
    </source>
</evidence>
<protein>
    <submittedName>
        <fullName evidence="1">Uncharacterized protein</fullName>
    </submittedName>
</protein>
<dbReference type="EMBL" id="CP032427">
    <property type="protein sequence ID" value="AYC36418.1"/>
    <property type="molecule type" value="Genomic_DNA"/>
</dbReference>
<accession>A0AAI8KVA7</accession>
<dbReference type="AlphaFoldDB" id="A0AAI8KVA7"/>